<dbReference type="RefSeq" id="WP_086438381.1">
    <property type="nucleotide sequence ID" value="NZ_FXWG01000003.1"/>
</dbReference>
<accession>A0A1Y6FHU5</accession>
<sequence>MNASLDDIRTFLPNIGEREYALRARMRSLRNTASAMIAKTECSASRQLAWIVVEAATDWLYAAAQEAELEDLNRLFNRLMLTAIQAENIAQFGPGEIPIAEAV</sequence>
<proteinExistence type="predicted"/>
<dbReference type="AlphaFoldDB" id="A0A1Y6FHU5"/>
<gene>
    <name evidence="1" type="ORF">SAMN06297468_2510</name>
</gene>
<evidence type="ECO:0000313" key="2">
    <source>
        <dbReference type="Proteomes" id="UP000194420"/>
    </source>
</evidence>
<keyword evidence="2" id="KW-1185">Reference proteome</keyword>
<organism evidence="1 2">
    <name type="scientific">Altererythrobacter xiamenensis</name>
    <dbReference type="NCBI Taxonomy" id="1316679"/>
    <lineage>
        <taxon>Bacteria</taxon>
        <taxon>Pseudomonadati</taxon>
        <taxon>Pseudomonadota</taxon>
        <taxon>Alphaproteobacteria</taxon>
        <taxon>Sphingomonadales</taxon>
        <taxon>Erythrobacteraceae</taxon>
        <taxon>Altererythrobacter</taxon>
    </lineage>
</organism>
<reference evidence="2" key="1">
    <citation type="submission" date="2017-04" db="EMBL/GenBank/DDBJ databases">
        <authorList>
            <person name="Varghese N."/>
            <person name="Submissions S."/>
        </authorList>
    </citation>
    <scope>NUCLEOTIDE SEQUENCE [LARGE SCALE GENOMIC DNA]</scope>
</reference>
<dbReference type="Proteomes" id="UP000194420">
    <property type="component" value="Unassembled WGS sequence"/>
</dbReference>
<dbReference type="EMBL" id="FXWG01000003">
    <property type="protein sequence ID" value="SMQ74279.1"/>
    <property type="molecule type" value="Genomic_DNA"/>
</dbReference>
<dbReference type="OrthoDB" id="7433035at2"/>
<evidence type="ECO:0000313" key="1">
    <source>
        <dbReference type="EMBL" id="SMQ74279.1"/>
    </source>
</evidence>
<protein>
    <submittedName>
        <fullName evidence="1">Uncharacterized protein</fullName>
    </submittedName>
</protein>
<name>A0A1Y6FHU5_9SPHN</name>